<evidence type="ECO:0000313" key="8">
    <source>
        <dbReference type="Proteomes" id="UP000198418"/>
    </source>
</evidence>
<feature type="domain" description="EAL" evidence="5">
    <location>
        <begin position="664"/>
        <end position="918"/>
    </location>
</feature>
<evidence type="ECO:0000256" key="1">
    <source>
        <dbReference type="SAM" id="Coils"/>
    </source>
</evidence>
<dbReference type="Gene3D" id="3.20.20.450">
    <property type="entry name" value="EAL domain"/>
    <property type="match status" value="1"/>
</dbReference>
<dbReference type="EMBL" id="FYDG01000003">
    <property type="protein sequence ID" value="SNB68691.1"/>
    <property type="molecule type" value="Genomic_DNA"/>
</dbReference>
<evidence type="ECO:0000259" key="3">
    <source>
        <dbReference type="PROSITE" id="PS50112"/>
    </source>
</evidence>
<dbReference type="InterPro" id="IPR035919">
    <property type="entry name" value="EAL_sf"/>
</dbReference>
<dbReference type="InterPro" id="IPR035965">
    <property type="entry name" value="PAS-like_dom_sf"/>
</dbReference>
<dbReference type="AlphaFoldDB" id="A0A212R910"/>
<keyword evidence="2" id="KW-1133">Transmembrane helix</keyword>
<evidence type="ECO:0000259" key="6">
    <source>
        <dbReference type="PROSITE" id="PS50887"/>
    </source>
</evidence>
<feature type="transmembrane region" description="Helical" evidence="2">
    <location>
        <begin position="12"/>
        <end position="32"/>
    </location>
</feature>
<organism evidence="7 8">
    <name type="scientific">Rhodoblastus acidophilus</name>
    <name type="common">Rhodopseudomonas acidophila</name>
    <dbReference type="NCBI Taxonomy" id="1074"/>
    <lineage>
        <taxon>Bacteria</taxon>
        <taxon>Pseudomonadati</taxon>
        <taxon>Pseudomonadota</taxon>
        <taxon>Alphaproteobacteria</taxon>
        <taxon>Hyphomicrobiales</taxon>
        <taxon>Rhodoblastaceae</taxon>
        <taxon>Rhodoblastus</taxon>
    </lineage>
</organism>
<dbReference type="InterPro" id="IPR029787">
    <property type="entry name" value="Nucleotide_cyclase"/>
</dbReference>
<dbReference type="InterPro" id="IPR001633">
    <property type="entry name" value="EAL_dom"/>
</dbReference>
<dbReference type="PROSITE" id="PS50112">
    <property type="entry name" value="PAS"/>
    <property type="match status" value="1"/>
</dbReference>
<dbReference type="NCBIfam" id="TIGR00254">
    <property type="entry name" value="GGDEF"/>
    <property type="match status" value="1"/>
</dbReference>
<dbReference type="SMART" id="SM00267">
    <property type="entry name" value="GGDEF"/>
    <property type="match status" value="1"/>
</dbReference>
<feature type="coiled-coil region" evidence="1">
    <location>
        <begin position="302"/>
        <end position="364"/>
    </location>
</feature>
<dbReference type="InterPro" id="IPR043128">
    <property type="entry name" value="Rev_trsase/Diguanyl_cyclase"/>
</dbReference>
<sequence length="934" mass="102967">MPPRWHRLLLNWPLVMASGFLLFVLYLAWSLYSTRMQLRAATDSRLLADSARRAAVVADFLTDQTKLATQIAGAHEVEDYLANAALGMSPRYGLNANIGFIEHAFQRFMARTTLRGEAYVRRIRFIDKNRVEVASAGVGANPAIDSIPGYVAAPRIDPQAWTIEVVAPVFFKDVLVGAIATTADLKVLSRLLIEADDSEGGYHEFLLIGDGARALSATRASVNFDLVDRSLANIPADRPIPTVAGSPNGNRMLALRTPIERAPLSLMTLTSEATAYGAGSTPAYALYLAAFPAALFVMAIGFERQRRRAVQLENDVVEADRRRHELSRHNSSLSKEIALRKRLEEDLRRKTRALKETNAELRIAATTFESQEEMIVTDANHIILKINKTFGEMSGYQAEELVGRSIAILHAEQDDADPAEQQAAAIEASGRWQGEIQLRTKEGEIVERWLALSAVQDETGAPSHYVRTYYDLSDQKAAEAKIRTLAFYDQLTGLPNRASLIVSARQAMANCRTTQTYGALLFIDLDHFKRLNDTLGHHKGDLLLKHSAARLQKCIGKRDTVSRFGGDEFVVLLADLQASEAEGAALHAETVAESIIASIAEPQDLDGHTYRCTASIGVALFCDERQSMEDLLKWADMAMYEAKTAGRNDVRFFDPAMQMLIESRAKIEAELREDIAQKNFQLHYQAQVDHEGRLVGAEALVRWPRPVAKPPSPGEFIPIAESSGLIVALGNGVLETACVQLAEWARDPALANLTVAVNVSGVQLHQPTFVDRVKSIVEQTGADPRRLKLEVTESFEIAKIDEVIAKMTALRDIGIRFSLDDFGTGYSSLSYLKRLPLDQLKIDQSFVRDITTDPNDAAIAETIIALGEILGLSVIAEGVETEEQRAFLAARGCRVYQGYLFARPMSSKQFVQFAKLFARPGVPPEGLDLQAHSA</sequence>
<keyword evidence="8" id="KW-1185">Reference proteome</keyword>
<feature type="domain" description="GGDEF" evidence="6">
    <location>
        <begin position="516"/>
        <end position="655"/>
    </location>
</feature>
<dbReference type="CDD" id="cd01948">
    <property type="entry name" value="EAL"/>
    <property type="match status" value="1"/>
</dbReference>
<name>A0A212R910_RHOAC</name>
<dbReference type="Pfam" id="PF00563">
    <property type="entry name" value="EAL"/>
    <property type="match status" value="1"/>
</dbReference>
<evidence type="ECO:0000259" key="5">
    <source>
        <dbReference type="PROSITE" id="PS50883"/>
    </source>
</evidence>
<dbReference type="NCBIfam" id="TIGR00229">
    <property type="entry name" value="sensory_box"/>
    <property type="match status" value="1"/>
</dbReference>
<dbReference type="Gene3D" id="3.30.70.270">
    <property type="match status" value="1"/>
</dbReference>
<keyword evidence="2" id="KW-0472">Membrane</keyword>
<keyword evidence="2" id="KW-0812">Transmembrane</keyword>
<dbReference type="SMART" id="SM00052">
    <property type="entry name" value="EAL"/>
    <property type="match status" value="1"/>
</dbReference>
<dbReference type="SUPFAM" id="SSF55073">
    <property type="entry name" value="Nucleotide cyclase"/>
    <property type="match status" value="1"/>
</dbReference>
<dbReference type="PANTHER" id="PTHR44757:SF2">
    <property type="entry name" value="BIOFILM ARCHITECTURE MAINTENANCE PROTEIN MBAA"/>
    <property type="match status" value="1"/>
</dbReference>
<gene>
    <name evidence="7" type="ORF">SAMN06265338_103101</name>
</gene>
<dbReference type="Pfam" id="PF13426">
    <property type="entry name" value="PAS_9"/>
    <property type="match status" value="1"/>
</dbReference>
<dbReference type="FunFam" id="3.30.70.270:FF:000001">
    <property type="entry name" value="Diguanylate cyclase domain protein"/>
    <property type="match status" value="1"/>
</dbReference>
<dbReference type="InterPro" id="IPR000700">
    <property type="entry name" value="PAS-assoc_C"/>
</dbReference>
<feature type="transmembrane region" description="Helical" evidence="2">
    <location>
        <begin position="284"/>
        <end position="302"/>
    </location>
</feature>
<reference evidence="8" key="1">
    <citation type="submission" date="2017-06" db="EMBL/GenBank/DDBJ databases">
        <authorList>
            <person name="Varghese N."/>
            <person name="Submissions S."/>
        </authorList>
    </citation>
    <scope>NUCLEOTIDE SEQUENCE [LARGE SCALE GENOMIC DNA]</scope>
    <source>
        <strain evidence="8">DSM 137</strain>
    </source>
</reference>
<dbReference type="InterPro" id="IPR000160">
    <property type="entry name" value="GGDEF_dom"/>
</dbReference>
<evidence type="ECO:0000259" key="4">
    <source>
        <dbReference type="PROSITE" id="PS50113"/>
    </source>
</evidence>
<feature type="domain" description="PAS" evidence="3">
    <location>
        <begin position="374"/>
        <end position="412"/>
    </location>
</feature>
<dbReference type="Proteomes" id="UP000198418">
    <property type="component" value="Unassembled WGS sequence"/>
</dbReference>
<dbReference type="SUPFAM" id="SSF55785">
    <property type="entry name" value="PYP-like sensor domain (PAS domain)"/>
    <property type="match status" value="1"/>
</dbReference>
<dbReference type="InterPro" id="IPR000014">
    <property type="entry name" value="PAS"/>
</dbReference>
<feature type="domain" description="PAC" evidence="4">
    <location>
        <begin position="432"/>
        <end position="484"/>
    </location>
</feature>
<accession>A0A212R910</accession>
<dbReference type="GO" id="GO:0003824">
    <property type="term" value="F:catalytic activity"/>
    <property type="evidence" value="ECO:0007669"/>
    <property type="project" value="UniProtKB-ARBA"/>
</dbReference>
<dbReference type="PROSITE" id="PS50113">
    <property type="entry name" value="PAC"/>
    <property type="match status" value="1"/>
</dbReference>
<dbReference type="Gene3D" id="3.30.450.20">
    <property type="entry name" value="PAS domain"/>
    <property type="match status" value="1"/>
</dbReference>
<protein>
    <submittedName>
        <fullName evidence="7">PAS domain S-box-containing protein/diguanylate cyclase (GGDEF) domain-containing protein</fullName>
    </submittedName>
</protein>
<dbReference type="PROSITE" id="PS50883">
    <property type="entry name" value="EAL"/>
    <property type="match status" value="1"/>
</dbReference>
<dbReference type="SUPFAM" id="SSF141868">
    <property type="entry name" value="EAL domain-like"/>
    <property type="match status" value="1"/>
</dbReference>
<evidence type="ECO:0000256" key="2">
    <source>
        <dbReference type="SAM" id="Phobius"/>
    </source>
</evidence>
<dbReference type="Pfam" id="PF00990">
    <property type="entry name" value="GGDEF"/>
    <property type="match status" value="1"/>
</dbReference>
<keyword evidence="1" id="KW-0175">Coiled coil</keyword>
<dbReference type="PANTHER" id="PTHR44757">
    <property type="entry name" value="DIGUANYLATE CYCLASE DGCP"/>
    <property type="match status" value="1"/>
</dbReference>
<evidence type="ECO:0000313" key="7">
    <source>
        <dbReference type="EMBL" id="SNB68691.1"/>
    </source>
</evidence>
<dbReference type="InterPro" id="IPR052155">
    <property type="entry name" value="Biofilm_reg_signaling"/>
</dbReference>
<dbReference type="PROSITE" id="PS50887">
    <property type="entry name" value="GGDEF"/>
    <property type="match status" value="1"/>
</dbReference>
<dbReference type="CDD" id="cd01949">
    <property type="entry name" value="GGDEF"/>
    <property type="match status" value="1"/>
</dbReference>
<dbReference type="CDD" id="cd00130">
    <property type="entry name" value="PAS"/>
    <property type="match status" value="1"/>
</dbReference>
<proteinExistence type="predicted"/>